<dbReference type="AlphaFoldDB" id="A0A2K8SRE3"/>
<evidence type="ECO:0000313" key="2">
    <source>
        <dbReference type="Proteomes" id="UP000232003"/>
    </source>
</evidence>
<dbReference type="KEGG" id="nfl:COO91_03815"/>
<name>A0A2K8SRE3_9NOSO</name>
<dbReference type="Proteomes" id="UP000232003">
    <property type="component" value="Chromosome"/>
</dbReference>
<proteinExistence type="predicted"/>
<keyword evidence="2" id="KW-1185">Reference proteome</keyword>
<evidence type="ECO:0000313" key="1">
    <source>
        <dbReference type="EMBL" id="AUB37863.1"/>
    </source>
</evidence>
<sequence>MNSGMLSNISITKLNYLSAASPTEPHYELQIILTLSL</sequence>
<reference evidence="1 2" key="1">
    <citation type="submission" date="2017-11" db="EMBL/GenBank/DDBJ databases">
        <title>Complete genome of a free-living desiccation-tolerant cyanobacterium and its photosynthetic adaptation to extreme terrestrial habitat.</title>
        <authorList>
            <person name="Shang J."/>
        </authorList>
    </citation>
    <scope>NUCLEOTIDE SEQUENCE [LARGE SCALE GENOMIC DNA]</scope>
    <source>
        <strain evidence="1 2">CCNUN1</strain>
    </source>
</reference>
<organism evidence="1 2">
    <name type="scientific">Nostoc flagelliforme CCNUN1</name>
    <dbReference type="NCBI Taxonomy" id="2038116"/>
    <lineage>
        <taxon>Bacteria</taxon>
        <taxon>Bacillati</taxon>
        <taxon>Cyanobacteriota</taxon>
        <taxon>Cyanophyceae</taxon>
        <taxon>Nostocales</taxon>
        <taxon>Nostocaceae</taxon>
        <taxon>Nostoc</taxon>
    </lineage>
</organism>
<dbReference type="EMBL" id="CP024785">
    <property type="protein sequence ID" value="AUB37863.1"/>
    <property type="molecule type" value="Genomic_DNA"/>
</dbReference>
<gene>
    <name evidence="1" type="ORF">COO91_03815</name>
</gene>
<accession>A0A2K8SRE3</accession>
<protein>
    <submittedName>
        <fullName evidence="1">Uncharacterized protein</fullName>
    </submittedName>
</protein>